<feature type="transmembrane region" description="Helical" evidence="8">
    <location>
        <begin position="932"/>
        <end position="952"/>
    </location>
</feature>
<proteinExistence type="inferred from homology"/>
<dbReference type="InterPro" id="IPR003392">
    <property type="entry name" value="PTHD_SSD"/>
</dbReference>
<dbReference type="Pfam" id="PF02460">
    <property type="entry name" value="Patched"/>
    <property type="match status" value="1"/>
</dbReference>
<feature type="transmembrane region" description="Helical" evidence="8">
    <location>
        <begin position="71"/>
        <end position="91"/>
    </location>
</feature>
<keyword evidence="2 8" id="KW-0812">Transmembrane</keyword>
<evidence type="ECO:0000259" key="9">
    <source>
        <dbReference type="PROSITE" id="PS50156"/>
    </source>
</evidence>
<comment type="subcellular location">
    <subcellularLocation>
        <location evidence="1">Membrane</location>
        <topology evidence="1">Multi-pass membrane protein</topology>
    </subcellularLocation>
</comment>
<accession>A0A7E4VIR0</accession>
<dbReference type="InterPro" id="IPR052081">
    <property type="entry name" value="Dispatched_Hh_regulator"/>
</dbReference>
<dbReference type="Gene3D" id="1.20.1640.10">
    <property type="entry name" value="Multidrug efflux transporter AcrB transmembrane domain"/>
    <property type="match status" value="2"/>
</dbReference>
<feature type="transmembrane region" description="Helical" evidence="8">
    <location>
        <begin position="549"/>
        <end position="577"/>
    </location>
</feature>
<reference evidence="10" key="1">
    <citation type="journal article" date="2013" name="Genetics">
        <title>The draft genome and transcriptome of Panagrellus redivivus are shaped by the harsh demands of a free-living lifestyle.</title>
        <authorList>
            <person name="Srinivasan J."/>
            <person name="Dillman A.R."/>
            <person name="Macchietto M.G."/>
            <person name="Heikkinen L."/>
            <person name="Lakso M."/>
            <person name="Fracchia K.M."/>
            <person name="Antoshechkin I."/>
            <person name="Mortazavi A."/>
            <person name="Wong G."/>
            <person name="Sternberg P.W."/>
        </authorList>
    </citation>
    <scope>NUCLEOTIDE SEQUENCE [LARGE SCALE GENOMIC DNA]</scope>
    <source>
        <strain evidence="10">MT8872</strain>
    </source>
</reference>
<dbReference type="WBParaSite" id="Pan_g21402.t1">
    <property type="protein sequence ID" value="Pan_g21402.t1"/>
    <property type="gene ID" value="Pan_g21402"/>
</dbReference>
<evidence type="ECO:0000313" key="11">
    <source>
        <dbReference type="WBParaSite" id="Pan_g21402.t1"/>
    </source>
</evidence>
<evidence type="ECO:0000256" key="6">
    <source>
        <dbReference type="ARBA" id="ARBA00038046"/>
    </source>
</evidence>
<feature type="domain" description="SSD" evidence="9">
    <location>
        <begin position="393"/>
        <end position="575"/>
    </location>
</feature>
<reference evidence="11" key="2">
    <citation type="submission" date="2020-10" db="UniProtKB">
        <authorList>
            <consortium name="WormBaseParasite"/>
        </authorList>
    </citation>
    <scope>IDENTIFICATION</scope>
</reference>
<dbReference type="GO" id="GO:0007224">
    <property type="term" value="P:smoothened signaling pathway"/>
    <property type="evidence" value="ECO:0007669"/>
    <property type="project" value="TreeGrafter"/>
</dbReference>
<evidence type="ECO:0000256" key="8">
    <source>
        <dbReference type="SAM" id="Phobius"/>
    </source>
</evidence>
<name>A0A7E4VIR0_PANRE</name>
<evidence type="ECO:0000256" key="2">
    <source>
        <dbReference type="ARBA" id="ARBA00022692"/>
    </source>
</evidence>
<dbReference type="PANTHER" id="PTHR45951">
    <property type="entry name" value="PROTEIN DISPATCHED-RELATED"/>
    <property type="match status" value="1"/>
</dbReference>
<protein>
    <submittedName>
        <fullName evidence="11">SSD domain-containing protein</fullName>
    </submittedName>
</protein>
<feature type="transmembrane region" description="Helical" evidence="8">
    <location>
        <begin position="621"/>
        <end position="641"/>
    </location>
</feature>
<feature type="transmembrane region" description="Helical" evidence="8">
    <location>
        <begin position="900"/>
        <end position="926"/>
    </location>
</feature>
<dbReference type="InterPro" id="IPR000731">
    <property type="entry name" value="SSD"/>
</dbReference>
<comment type="similarity">
    <text evidence="6">Belongs to the dispatched family.</text>
</comment>
<dbReference type="PROSITE" id="PS50156">
    <property type="entry name" value="SSD"/>
    <property type="match status" value="1"/>
</dbReference>
<keyword evidence="10" id="KW-1185">Reference proteome</keyword>
<dbReference type="SUPFAM" id="SSF82866">
    <property type="entry name" value="Multidrug efflux transporter AcrB transmembrane domain"/>
    <property type="match status" value="2"/>
</dbReference>
<feature type="transmembrane region" description="Helical" evidence="8">
    <location>
        <begin position="404"/>
        <end position="428"/>
    </location>
</feature>
<evidence type="ECO:0000256" key="4">
    <source>
        <dbReference type="ARBA" id="ARBA00023136"/>
    </source>
</evidence>
<dbReference type="GO" id="GO:0016020">
    <property type="term" value="C:membrane"/>
    <property type="evidence" value="ECO:0007669"/>
    <property type="project" value="UniProtKB-SubCell"/>
</dbReference>
<feature type="transmembrane region" description="Helical" evidence="8">
    <location>
        <begin position="517"/>
        <end position="537"/>
    </location>
</feature>
<evidence type="ECO:0000256" key="7">
    <source>
        <dbReference type="SAM" id="MobiDB-lite"/>
    </source>
</evidence>
<evidence type="ECO:0000256" key="3">
    <source>
        <dbReference type="ARBA" id="ARBA00022989"/>
    </source>
</evidence>
<dbReference type="AlphaFoldDB" id="A0A7E4VIR0"/>
<dbReference type="GO" id="GO:0022857">
    <property type="term" value="F:transmembrane transporter activity"/>
    <property type="evidence" value="ECO:0007669"/>
    <property type="project" value="TreeGrafter"/>
</dbReference>
<feature type="transmembrane region" description="Helical" evidence="8">
    <location>
        <begin position="973"/>
        <end position="992"/>
    </location>
</feature>
<sequence>MFVEATANTDASTTDPSSLESVTSMPVVIPVSPGSSSSPSSSKMARATRRFGSLWHHVTEAYTNALLKQPLIVFVLYFGLSGFMTFCALKYHAKELSLDARAGFETRGTQLSYERLALRHVLDNVASRREILMGDRGQNRTKREVEATTLEPITVNYDEYGVDDGNEKPEVKSPCEVYQGLGGKHLSYNVIDGLGKAIFEIDSFDHLFTLPVIKKLCKLDSILEDVVEKTKLKDFMSPVPWSFHLPYYVYCTNMSYIHNCDDLTQDYVNRFRDLVSICMSPDQDEEDVLNCNTSIAIQVRDYILQKQPYPGYIPTGKIYIGSVIKIWNAYVMDTTADNAFLFYSTLLDTLETFYDGSDGIKLRGLFVGAQEFFFKSSLMADIILGGVALIPVVLGIFFYSKSFIFTIVILAGMLLAIGAACFVYSVVLGISFFPFINLLVVVIAIAVGADDAFLLSYQFQKHKSELKLKNSKLLTFDSDSPPKCDADGYSYKFHGLPEDKEFLSSNTELVRNATRAALGHAGAAMFVTSATTAVAFLTNCFSSILILRCFGIFAAITMLTNYIFVITALPAILIILHDREKCHTGIAPPSASTICAIPGNIIAFIRRVYVYKLPLYVYKIYPFVVAIATFCFIGATIALVWRPGIKLPENNAMQLLRSHHPFEWFEEYHRQFFNFTGRRSYMLNFYALWGVRPTIDASPIILSDTGHLATKIGTLTLKDLKDTVTNMKSIATANFVKTPLNSTTHTLWLERFLKWSSNCETAGTCCLQNDSTPINLSCFQTYVKAEVDYAKPNGNIIHRLADGPIFEKESHRLLGFFVQGPTKTPFSNFYDDLNPLFTQFSKIEKSISTDAMNDMLISSPDITNLFDLLSSLLNGTLLSVVVSVGVSAVVIVLSTRRALLSLAAVVSIALAIVCIAATLLLVGWTINVVEGTILVISIGLSFDYTLHMAVAYKLASDIVVTEKLREANEACGIPIALAGLTNAAAGLILIAAKTQAFFEIGVFLIVMTVISFLTSHFVFVSLVYLFSRFPRERRI</sequence>
<dbReference type="Proteomes" id="UP000492821">
    <property type="component" value="Unassembled WGS sequence"/>
</dbReference>
<dbReference type="PANTHER" id="PTHR45951:SF3">
    <property type="entry name" value="PROTEIN DISPATCHED"/>
    <property type="match status" value="1"/>
</dbReference>
<evidence type="ECO:0000313" key="10">
    <source>
        <dbReference type="Proteomes" id="UP000492821"/>
    </source>
</evidence>
<feature type="transmembrane region" description="Helical" evidence="8">
    <location>
        <begin position="589"/>
        <end position="609"/>
    </location>
</feature>
<keyword evidence="5" id="KW-0325">Glycoprotein</keyword>
<evidence type="ECO:0000256" key="5">
    <source>
        <dbReference type="ARBA" id="ARBA00023180"/>
    </source>
</evidence>
<evidence type="ECO:0000256" key="1">
    <source>
        <dbReference type="ARBA" id="ARBA00004141"/>
    </source>
</evidence>
<feature type="transmembrane region" description="Helical" evidence="8">
    <location>
        <begin position="378"/>
        <end position="398"/>
    </location>
</feature>
<feature type="transmembrane region" description="Helical" evidence="8">
    <location>
        <begin position="998"/>
        <end position="1026"/>
    </location>
</feature>
<keyword evidence="3 8" id="KW-1133">Transmembrane helix</keyword>
<keyword evidence="4 8" id="KW-0472">Membrane</keyword>
<feature type="transmembrane region" description="Helical" evidence="8">
    <location>
        <begin position="435"/>
        <end position="459"/>
    </location>
</feature>
<feature type="transmembrane region" description="Helical" evidence="8">
    <location>
        <begin position="872"/>
        <end position="893"/>
    </location>
</feature>
<organism evidence="10 11">
    <name type="scientific">Panagrellus redivivus</name>
    <name type="common">Microworm</name>
    <dbReference type="NCBI Taxonomy" id="6233"/>
    <lineage>
        <taxon>Eukaryota</taxon>
        <taxon>Metazoa</taxon>
        <taxon>Ecdysozoa</taxon>
        <taxon>Nematoda</taxon>
        <taxon>Chromadorea</taxon>
        <taxon>Rhabditida</taxon>
        <taxon>Tylenchina</taxon>
        <taxon>Panagrolaimomorpha</taxon>
        <taxon>Panagrolaimoidea</taxon>
        <taxon>Panagrolaimidae</taxon>
        <taxon>Panagrellus</taxon>
    </lineage>
</organism>
<feature type="region of interest" description="Disordered" evidence="7">
    <location>
        <begin position="1"/>
        <end position="22"/>
    </location>
</feature>